<dbReference type="InterPro" id="IPR036737">
    <property type="entry name" value="OmpA-like_sf"/>
</dbReference>
<sequence>MADKKLQPIIVKRIKKQGHAAHGGAWKIAYADFVTAMMAFFLLMWLLGSTAKGELQGIAAYFNSPLQVAMAGGNGAGNSSSIIPGGGNDLSKVHGQVRRSDSDADKKSRISPEAAKAEVAKQDAKRMQALQAKIESLITESPKLKEYKSQIRMEITPDGLQIQIVDDQNRPMFDSGSALVKPYMRDILREVGAALNNVENRVSLAGHTDASPYGNGDRGYSNWELSADRANASRRELVAAGMPDAKLVRVVGLAASDLMEPDKPNAPINRRISITVMTREAESRLLGNGHKSTPAAAEIADVIQEADRFVAPVPVQGLPSAAPPVAAVADAARPADAAATPRAPAPSSAPPAR</sequence>
<keyword evidence="12" id="KW-1185">Reference proteome</keyword>
<accession>A0A318SJU2</accession>
<feature type="region of interest" description="Disordered" evidence="8">
    <location>
        <begin position="80"/>
        <end position="115"/>
    </location>
</feature>
<evidence type="ECO:0000256" key="3">
    <source>
        <dbReference type="ARBA" id="ARBA00022475"/>
    </source>
</evidence>
<feature type="compositionally biased region" description="Pro residues" evidence="8">
    <location>
        <begin position="343"/>
        <end position="353"/>
    </location>
</feature>
<feature type="region of interest" description="Disordered" evidence="8">
    <location>
        <begin position="329"/>
        <end position="353"/>
    </location>
</feature>
<keyword evidence="3" id="KW-1003">Cell membrane</keyword>
<dbReference type="Gene3D" id="3.30.1330.60">
    <property type="entry name" value="OmpA-like domain"/>
    <property type="match status" value="1"/>
</dbReference>
<dbReference type="Proteomes" id="UP000247540">
    <property type="component" value="Unassembled WGS sequence"/>
</dbReference>
<dbReference type="OrthoDB" id="9809186at2"/>
<evidence type="ECO:0000256" key="4">
    <source>
        <dbReference type="ARBA" id="ARBA00022692"/>
    </source>
</evidence>
<reference evidence="11 12" key="1">
    <citation type="submission" date="2018-06" db="EMBL/GenBank/DDBJ databases">
        <title>Genomic Encyclopedia of Type Strains, Phase III (KMG-III): the genomes of soil and plant-associated and newly described type strains.</title>
        <authorList>
            <person name="Whitman W."/>
        </authorList>
    </citation>
    <scope>NUCLEOTIDE SEQUENCE [LARGE SCALE GENOMIC DNA]</scope>
    <source>
        <strain evidence="11 12">CECT 7646</strain>
    </source>
</reference>
<evidence type="ECO:0000313" key="12">
    <source>
        <dbReference type="Proteomes" id="UP000247540"/>
    </source>
</evidence>
<name>A0A318SJU2_9BURK</name>
<feature type="transmembrane region" description="Helical" evidence="9">
    <location>
        <begin position="28"/>
        <end position="47"/>
    </location>
</feature>
<dbReference type="GO" id="GO:0005886">
    <property type="term" value="C:plasma membrane"/>
    <property type="evidence" value="ECO:0007669"/>
    <property type="project" value="UniProtKB-SubCell"/>
</dbReference>
<evidence type="ECO:0000256" key="2">
    <source>
        <dbReference type="ARBA" id="ARBA00008914"/>
    </source>
</evidence>
<organism evidence="11 12">
    <name type="scientific">Xylophilus ampelinus</name>
    <dbReference type="NCBI Taxonomy" id="54067"/>
    <lineage>
        <taxon>Bacteria</taxon>
        <taxon>Pseudomonadati</taxon>
        <taxon>Pseudomonadota</taxon>
        <taxon>Betaproteobacteria</taxon>
        <taxon>Burkholderiales</taxon>
        <taxon>Xylophilus</taxon>
    </lineage>
</organism>
<evidence type="ECO:0000313" key="11">
    <source>
        <dbReference type="EMBL" id="PYE75033.1"/>
    </source>
</evidence>
<comment type="similarity">
    <text evidence="2">Belongs to the MotB family.</text>
</comment>
<evidence type="ECO:0000256" key="9">
    <source>
        <dbReference type="SAM" id="Phobius"/>
    </source>
</evidence>
<dbReference type="RefSeq" id="WP_110466433.1">
    <property type="nucleotide sequence ID" value="NZ_JAMOFZ010000020.1"/>
</dbReference>
<proteinExistence type="inferred from homology"/>
<evidence type="ECO:0000259" key="10">
    <source>
        <dbReference type="PROSITE" id="PS51123"/>
    </source>
</evidence>
<dbReference type="NCBIfam" id="NF006548">
    <property type="entry name" value="PRK09041.1"/>
    <property type="match status" value="1"/>
</dbReference>
<dbReference type="InterPro" id="IPR006665">
    <property type="entry name" value="OmpA-like"/>
</dbReference>
<comment type="subcellular location">
    <subcellularLocation>
        <location evidence="1">Cell membrane</location>
        <topology evidence="1">Single-pass membrane protein</topology>
    </subcellularLocation>
</comment>
<dbReference type="InterPro" id="IPR050330">
    <property type="entry name" value="Bact_OuterMem_StrucFunc"/>
</dbReference>
<dbReference type="InterPro" id="IPR025713">
    <property type="entry name" value="MotB-like_N_dom"/>
</dbReference>
<dbReference type="Pfam" id="PF13677">
    <property type="entry name" value="MotB_plug"/>
    <property type="match status" value="1"/>
</dbReference>
<keyword evidence="5 9" id="KW-1133">Transmembrane helix</keyword>
<dbReference type="Pfam" id="PF00691">
    <property type="entry name" value="OmpA"/>
    <property type="match status" value="1"/>
</dbReference>
<keyword evidence="4 9" id="KW-0812">Transmembrane</keyword>
<evidence type="ECO:0000256" key="7">
    <source>
        <dbReference type="PROSITE-ProRule" id="PRU00473"/>
    </source>
</evidence>
<evidence type="ECO:0000256" key="5">
    <source>
        <dbReference type="ARBA" id="ARBA00022989"/>
    </source>
</evidence>
<evidence type="ECO:0000256" key="6">
    <source>
        <dbReference type="ARBA" id="ARBA00023136"/>
    </source>
</evidence>
<protein>
    <submittedName>
        <fullName evidence="11">Chemotaxis protein MotB</fullName>
    </submittedName>
</protein>
<evidence type="ECO:0000256" key="8">
    <source>
        <dbReference type="SAM" id="MobiDB-lite"/>
    </source>
</evidence>
<gene>
    <name evidence="11" type="ORF">DFQ15_12154</name>
</gene>
<keyword evidence="6 7" id="KW-0472">Membrane</keyword>
<dbReference type="PANTHER" id="PTHR30329">
    <property type="entry name" value="STATOR ELEMENT OF FLAGELLAR MOTOR COMPLEX"/>
    <property type="match status" value="1"/>
</dbReference>
<comment type="caution">
    <text evidence="11">The sequence shown here is derived from an EMBL/GenBank/DDBJ whole genome shotgun (WGS) entry which is preliminary data.</text>
</comment>
<feature type="domain" description="OmpA-like" evidence="10">
    <location>
        <begin position="160"/>
        <end position="280"/>
    </location>
</feature>
<evidence type="ECO:0000256" key="1">
    <source>
        <dbReference type="ARBA" id="ARBA00004162"/>
    </source>
</evidence>
<dbReference type="CDD" id="cd07185">
    <property type="entry name" value="OmpA_C-like"/>
    <property type="match status" value="1"/>
</dbReference>
<feature type="compositionally biased region" description="Basic and acidic residues" evidence="8">
    <location>
        <begin position="98"/>
        <end position="115"/>
    </location>
</feature>
<feature type="compositionally biased region" description="Low complexity" evidence="8">
    <location>
        <begin position="329"/>
        <end position="342"/>
    </location>
</feature>
<dbReference type="EMBL" id="QJTC01000021">
    <property type="protein sequence ID" value="PYE75033.1"/>
    <property type="molecule type" value="Genomic_DNA"/>
</dbReference>
<dbReference type="PANTHER" id="PTHR30329:SF21">
    <property type="entry name" value="LIPOPROTEIN YIAD-RELATED"/>
    <property type="match status" value="1"/>
</dbReference>
<dbReference type="AlphaFoldDB" id="A0A318SJU2"/>
<dbReference type="PROSITE" id="PS51123">
    <property type="entry name" value="OMPA_2"/>
    <property type="match status" value="1"/>
</dbReference>
<dbReference type="SUPFAM" id="SSF103088">
    <property type="entry name" value="OmpA-like"/>
    <property type="match status" value="1"/>
</dbReference>